<keyword evidence="1" id="KW-1133">Transmembrane helix</keyword>
<dbReference type="OrthoDB" id="2192681at2759"/>
<evidence type="ECO:0000313" key="5">
    <source>
        <dbReference type="Proteomes" id="UP000192501"/>
    </source>
</evidence>
<dbReference type="AlphaFoldDB" id="A0A1X0QLH5"/>
<accession>A0A1X0QLH5</accession>
<reference evidence="4 5" key="1">
    <citation type="journal article" date="2017" name="Environ. Microbiol.">
        <title>Decay of the glycolytic pathway and adaptation to intranuclear parasitism within Enterocytozoonidae microsporidia.</title>
        <authorList>
            <person name="Wiredu Boakye D."/>
            <person name="Jaroenlak P."/>
            <person name="Prachumwat A."/>
            <person name="Williams T.A."/>
            <person name="Bateman K.S."/>
            <person name="Itsathitphaisarn O."/>
            <person name="Sritunyalucksana K."/>
            <person name="Paszkiewicz K.H."/>
            <person name="Moore K.A."/>
            <person name="Stentiford G.D."/>
            <person name="Williams B.A."/>
        </authorList>
    </citation>
    <scope>NUCLEOTIDE SEQUENCE [LARGE SCALE GENOMIC DNA]</scope>
    <source>
        <strain evidence="5">canceri</strain>
        <strain evidence="3">Canceri</strain>
        <strain evidence="2 4">GB1</strain>
    </source>
</reference>
<dbReference type="Proteomes" id="UP000192356">
    <property type="component" value="Unassembled WGS sequence"/>
</dbReference>
<dbReference type="EMBL" id="LTAI01000002">
    <property type="protein sequence ID" value="ORE00642.1"/>
    <property type="molecule type" value="Genomic_DNA"/>
</dbReference>
<dbReference type="VEuPathDB" id="MicrosporidiaDB:HERIO_280"/>
<dbReference type="EMBL" id="LVKB01000007">
    <property type="protein sequence ID" value="ORD97883.1"/>
    <property type="molecule type" value="Genomic_DNA"/>
</dbReference>
<keyword evidence="4" id="KW-1185">Reference proteome</keyword>
<keyword evidence="1" id="KW-0812">Transmembrane</keyword>
<dbReference type="Proteomes" id="UP000192501">
    <property type="component" value="Unassembled WGS sequence"/>
</dbReference>
<keyword evidence="1" id="KW-0472">Membrane</keyword>
<evidence type="ECO:0000313" key="4">
    <source>
        <dbReference type="Proteomes" id="UP000192356"/>
    </source>
</evidence>
<comment type="caution">
    <text evidence="3">The sequence shown here is derived from an EMBL/GenBank/DDBJ whole genome shotgun (WGS) entry which is preliminary data.</text>
</comment>
<name>A0A1X0QLH5_9MICR</name>
<evidence type="ECO:0000313" key="3">
    <source>
        <dbReference type="EMBL" id="ORE00642.1"/>
    </source>
</evidence>
<evidence type="ECO:0000256" key="1">
    <source>
        <dbReference type="SAM" id="Phobius"/>
    </source>
</evidence>
<evidence type="ECO:0000313" key="2">
    <source>
        <dbReference type="EMBL" id="ORD97883.1"/>
    </source>
</evidence>
<sequence length="168" mass="20024">MIIIYGIVIALLIIVIGLKLIKHLDRNKKVNKENKVYFVGKRSTGKTRAIIDIIEKQRHSDLAIKPRETVPTTKDTEYKSQDIKINNLKLCEYTPNINEPDTLNRFRINTRDTFIFFLRDQNEFYPMLAGFDIKYVYWKKTENKERDDVTYLDEDSTKLLEMIYKIRK</sequence>
<dbReference type="VEuPathDB" id="MicrosporidiaDB:A0H76_872"/>
<proteinExistence type="predicted"/>
<feature type="transmembrane region" description="Helical" evidence="1">
    <location>
        <begin position="6"/>
        <end position="22"/>
    </location>
</feature>
<gene>
    <name evidence="3" type="ORF">A0H76_872</name>
    <name evidence="2" type="ORF">HERIO_280</name>
</gene>
<organism evidence="3 5">
    <name type="scientific">Hepatospora eriocheir</name>
    <dbReference type="NCBI Taxonomy" id="1081669"/>
    <lineage>
        <taxon>Eukaryota</taxon>
        <taxon>Fungi</taxon>
        <taxon>Fungi incertae sedis</taxon>
        <taxon>Microsporidia</taxon>
        <taxon>Hepatosporidae</taxon>
        <taxon>Hepatospora</taxon>
    </lineage>
</organism>
<protein>
    <submittedName>
        <fullName evidence="3">Uncharacterized protein</fullName>
    </submittedName>
</protein>